<evidence type="ECO:0000313" key="2">
    <source>
        <dbReference type="EMBL" id="MFC3625474.1"/>
    </source>
</evidence>
<protein>
    <submittedName>
        <fullName evidence="2">Lipid asymmetry maintenance protein MlaB</fullName>
    </submittedName>
</protein>
<reference evidence="3" key="1">
    <citation type="journal article" date="2019" name="Int. J. Syst. Evol. Microbiol.">
        <title>The Global Catalogue of Microorganisms (GCM) 10K type strain sequencing project: providing services to taxonomists for standard genome sequencing and annotation.</title>
        <authorList>
            <consortium name="The Broad Institute Genomics Platform"/>
            <consortium name="The Broad Institute Genome Sequencing Center for Infectious Disease"/>
            <person name="Wu L."/>
            <person name="Ma J."/>
        </authorList>
    </citation>
    <scope>NUCLEOTIDE SEQUENCE [LARGE SCALE GENOMIC DNA]</scope>
    <source>
        <strain evidence="3">KCTC 42195</strain>
    </source>
</reference>
<keyword evidence="3" id="KW-1185">Reference proteome</keyword>
<dbReference type="InterPro" id="IPR052746">
    <property type="entry name" value="MlaB_ABC_Transporter"/>
</dbReference>
<dbReference type="PANTHER" id="PTHR35849:SF1">
    <property type="entry name" value="INTERMEMBRANE PHOSPHOLIPID TRANSPORT SYSTEM BINDING PROTEIN MLAB"/>
    <property type="match status" value="1"/>
</dbReference>
<name>A0ABV7TRW2_9NEIS</name>
<dbReference type="SUPFAM" id="SSF52091">
    <property type="entry name" value="SpoIIaa-like"/>
    <property type="match status" value="1"/>
</dbReference>
<dbReference type="PROSITE" id="PS50801">
    <property type="entry name" value="STAS"/>
    <property type="match status" value="1"/>
</dbReference>
<feature type="domain" description="STAS" evidence="1">
    <location>
        <begin position="11"/>
        <end position="99"/>
    </location>
</feature>
<proteinExistence type="predicted"/>
<dbReference type="Gene3D" id="3.30.750.24">
    <property type="entry name" value="STAS domain"/>
    <property type="match status" value="1"/>
</dbReference>
<dbReference type="InterPro" id="IPR036513">
    <property type="entry name" value="STAS_dom_sf"/>
</dbReference>
<gene>
    <name evidence="2" type="ORF">ACFOKJ_04845</name>
</gene>
<dbReference type="EMBL" id="JBHRYH010000011">
    <property type="protein sequence ID" value="MFC3625474.1"/>
    <property type="molecule type" value="Genomic_DNA"/>
</dbReference>
<accession>A0ABV7TRW2</accession>
<dbReference type="RefSeq" id="WP_390277004.1">
    <property type="nucleotide sequence ID" value="NZ_JBHRYH010000011.1"/>
</dbReference>
<dbReference type="Pfam" id="PF13466">
    <property type="entry name" value="STAS_2"/>
    <property type="match status" value="1"/>
</dbReference>
<dbReference type="InterPro" id="IPR058548">
    <property type="entry name" value="MlaB-like_STAS"/>
</dbReference>
<sequence>MSLTRPAPGQLALSGTLDMDSVAQLQPQLLQAMQGGSLRLDLSAVAKADAAALAMLLGALREQQRRGGELLLENLPASLASQAQLYGIAGLLGMSGDAS</sequence>
<dbReference type="PANTHER" id="PTHR35849">
    <property type="entry name" value="BLR2341 PROTEIN"/>
    <property type="match status" value="1"/>
</dbReference>
<evidence type="ECO:0000259" key="1">
    <source>
        <dbReference type="PROSITE" id="PS50801"/>
    </source>
</evidence>
<dbReference type="Proteomes" id="UP001595636">
    <property type="component" value="Unassembled WGS sequence"/>
</dbReference>
<comment type="caution">
    <text evidence="2">The sequence shown here is derived from an EMBL/GenBank/DDBJ whole genome shotgun (WGS) entry which is preliminary data.</text>
</comment>
<evidence type="ECO:0000313" key="3">
    <source>
        <dbReference type="Proteomes" id="UP001595636"/>
    </source>
</evidence>
<dbReference type="InterPro" id="IPR002645">
    <property type="entry name" value="STAS_dom"/>
</dbReference>
<organism evidence="2 3">
    <name type="scientific">Vogesella amnigena</name>
    <dbReference type="NCBI Taxonomy" id="1507449"/>
    <lineage>
        <taxon>Bacteria</taxon>
        <taxon>Pseudomonadati</taxon>
        <taxon>Pseudomonadota</taxon>
        <taxon>Betaproteobacteria</taxon>
        <taxon>Neisseriales</taxon>
        <taxon>Chromobacteriaceae</taxon>
        <taxon>Vogesella</taxon>
    </lineage>
</organism>